<sequence>MYQRIRKGLKLIGKDIHALLPAIAALAVYWTVTHLLFDRFCPMQILLGLPCPGCGMTRALGLVLTGHLAAAWKMQPPVYGWMVAGVVFGVQRYLVNREKFEPGEEIRDCIKSGKSKADVENRRNKQAKMWTWVLIVLLLWEIGLYLWRMIYGFPVSVEDPGWTLYEVVHAIFA</sequence>
<protein>
    <submittedName>
        <fullName evidence="2">DUF2752 domain-containing protein</fullName>
    </submittedName>
</protein>
<accession>A0ABV1FL87</accession>
<feature type="transmembrane region" description="Helical" evidence="1">
    <location>
        <begin position="16"/>
        <end position="37"/>
    </location>
</feature>
<gene>
    <name evidence="2" type="ORF">WMO29_15240</name>
</gene>
<comment type="caution">
    <text evidence="2">The sequence shown here is derived from an EMBL/GenBank/DDBJ whole genome shotgun (WGS) entry which is preliminary data.</text>
</comment>
<keyword evidence="1" id="KW-0812">Transmembrane</keyword>
<reference evidence="2 3" key="1">
    <citation type="submission" date="2024-03" db="EMBL/GenBank/DDBJ databases">
        <title>Human intestinal bacterial collection.</title>
        <authorList>
            <person name="Pauvert C."/>
            <person name="Hitch T.C.A."/>
            <person name="Clavel T."/>
        </authorList>
    </citation>
    <scope>NUCLEOTIDE SEQUENCE [LARGE SCALE GENOMIC DNA]</scope>
    <source>
        <strain evidence="2 3">CLA-AA-H132</strain>
    </source>
</reference>
<dbReference type="RefSeq" id="WP_349165362.1">
    <property type="nucleotide sequence ID" value="NZ_JBBMFE010000019.1"/>
</dbReference>
<dbReference type="EMBL" id="JBBMFE010000019">
    <property type="protein sequence ID" value="MEQ2473826.1"/>
    <property type="molecule type" value="Genomic_DNA"/>
</dbReference>
<keyword evidence="1" id="KW-1133">Transmembrane helix</keyword>
<dbReference type="Pfam" id="PF10825">
    <property type="entry name" value="DUF2752"/>
    <property type="match status" value="1"/>
</dbReference>
<dbReference type="InterPro" id="IPR021215">
    <property type="entry name" value="DUF2752"/>
</dbReference>
<evidence type="ECO:0000313" key="3">
    <source>
        <dbReference type="Proteomes" id="UP001438008"/>
    </source>
</evidence>
<organism evidence="2 3">
    <name type="scientific">Laedolimicola intestinihominis</name>
    <dbReference type="NCBI Taxonomy" id="3133166"/>
    <lineage>
        <taxon>Bacteria</taxon>
        <taxon>Bacillati</taxon>
        <taxon>Bacillota</taxon>
        <taxon>Clostridia</taxon>
        <taxon>Lachnospirales</taxon>
        <taxon>Lachnospiraceae</taxon>
        <taxon>Laedolimicola</taxon>
    </lineage>
</organism>
<evidence type="ECO:0000313" key="2">
    <source>
        <dbReference type="EMBL" id="MEQ2473826.1"/>
    </source>
</evidence>
<feature type="transmembrane region" description="Helical" evidence="1">
    <location>
        <begin position="129"/>
        <end position="147"/>
    </location>
</feature>
<proteinExistence type="predicted"/>
<keyword evidence="3" id="KW-1185">Reference proteome</keyword>
<dbReference type="Proteomes" id="UP001438008">
    <property type="component" value="Unassembled WGS sequence"/>
</dbReference>
<keyword evidence="1" id="KW-0472">Membrane</keyword>
<feature type="transmembrane region" description="Helical" evidence="1">
    <location>
        <begin position="78"/>
        <end position="95"/>
    </location>
</feature>
<evidence type="ECO:0000256" key="1">
    <source>
        <dbReference type="SAM" id="Phobius"/>
    </source>
</evidence>
<name>A0ABV1FL87_9FIRM</name>